<evidence type="ECO:0000313" key="10">
    <source>
        <dbReference type="Proteomes" id="UP000251994"/>
    </source>
</evidence>
<evidence type="ECO:0000313" key="3">
    <source>
        <dbReference type="EMBL" id="EAA8666806.1"/>
    </source>
</evidence>
<dbReference type="RefSeq" id="WP_044136334.1">
    <property type="nucleotide sequence ID" value="NZ_CP030180.1"/>
</dbReference>
<dbReference type="EMBL" id="RVIJ01000008">
    <property type="protein sequence ID" value="MLW00731.1"/>
    <property type="molecule type" value="Genomic_DNA"/>
</dbReference>
<keyword evidence="1" id="KW-0812">Transmembrane</keyword>
<dbReference type="Proteomes" id="UP000885392">
    <property type="component" value="Unassembled WGS sequence"/>
</dbReference>
<reference evidence="9 11" key="5">
    <citation type="submission" date="2019-06" db="EMBL/GenBank/DDBJ databases">
        <title>Comparative genome anaysis of Salmonella and Staphylococcus aureus isolated from China.</title>
        <authorList>
            <person name="Li L."/>
        </authorList>
    </citation>
    <scope>NUCLEOTIDE SEQUENCE [LARGE SCALE GENOMIC DNA]</scope>
    <source>
        <strain evidence="9 11">GSJ/2016-Sal.-012</strain>
    </source>
</reference>
<evidence type="ECO:0008006" key="12">
    <source>
        <dbReference type="Google" id="ProtNLM"/>
    </source>
</evidence>
<evidence type="ECO:0000313" key="9">
    <source>
        <dbReference type="EMBL" id="TPQ11523.1"/>
    </source>
</evidence>
<dbReference type="EMBL" id="RWAH01000011">
    <property type="protein sequence ID" value="MMS77584.1"/>
    <property type="molecule type" value="Genomic_DNA"/>
</dbReference>
<evidence type="ECO:0000313" key="5">
    <source>
        <dbReference type="EMBL" id="MIK91859.1"/>
    </source>
</evidence>
<reference evidence="8" key="1">
    <citation type="submission" date="2016-09" db="EMBL/GenBank/DDBJ databases">
        <title>Whole genome sequencing of Salmonella enterica.</title>
        <authorList>
            <person name="Bell R."/>
        </authorList>
    </citation>
    <scope>NUCLEOTIDE SEQUENCE [LARGE SCALE GENOMIC DNA]</scope>
    <source>
        <strain evidence="8">CFSAN044929</strain>
    </source>
</reference>
<reference evidence="3" key="3">
    <citation type="submission" date="2018-08" db="EMBL/GenBank/DDBJ databases">
        <authorList>
            <consortium name="GenomeTrakr network: Whole genome sequencing for foodborne pathogen traceback"/>
        </authorList>
    </citation>
    <scope>NUCLEOTIDE SEQUENCE [LARGE SCALE GENOMIC DNA]</scope>
    <source>
        <strain evidence="5">FLUFL-1338</strain>
        <strain evidence="3">FLUFL-367</strain>
    </source>
</reference>
<dbReference type="EMBL" id="AAACVH010000031">
    <property type="protein sequence ID" value="EAA8666806.1"/>
    <property type="molecule type" value="Genomic_DNA"/>
</dbReference>
<dbReference type="Proteomes" id="UP000866740">
    <property type="component" value="Unassembled WGS sequence"/>
</dbReference>
<sequence>MNVNPAVNAQTPLFHPSERCNEEKPVAEIVEFHAYGNKPRCLMCLGTSALFTGIFSGVCSGAVASVSSGATYTTALTVLGASFGMGCIGLMGICSGLYLSENAVRTRPAGP</sequence>
<dbReference type="EMBL" id="CP030219">
    <property type="protein sequence ID" value="AXD71314.1"/>
    <property type="molecule type" value="Genomic_DNA"/>
</dbReference>
<accession>A0A1S0ZT45</accession>
<feature type="transmembrane region" description="Helical" evidence="1">
    <location>
        <begin position="76"/>
        <end position="99"/>
    </location>
</feature>
<gene>
    <name evidence="8" type="ORF">A7S51_12265</name>
    <name evidence="2" type="ORF">CHC34_10245</name>
    <name evidence="7" type="ORF">D9O31_13710</name>
    <name evidence="6" type="ORF">EAK82_10730</name>
    <name evidence="4" type="ORF">EE393_03685</name>
    <name evidence="9" type="ORF">FJR63_13605</name>
    <name evidence="5" type="ORF">KO51_09855</name>
    <name evidence="3" type="ORF">NL99_17785</name>
</gene>
<evidence type="ECO:0000313" key="6">
    <source>
        <dbReference type="EMBL" id="MLW00731.1"/>
    </source>
</evidence>
<dbReference type="EMBL" id="VFRH01000010">
    <property type="protein sequence ID" value="TPQ11523.1"/>
    <property type="molecule type" value="Genomic_DNA"/>
</dbReference>
<dbReference type="Proteomes" id="UP000251994">
    <property type="component" value="Chromosome"/>
</dbReference>
<dbReference type="Proteomes" id="UP000885336">
    <property type="component" value="Unassembled WGS sequence"/>
</dbReference>
<feature type="transmembrane region" description="Helical" evidence="1">
    <location>
        <begin position="42"/>
        <end position="64"/>
    </location>
</feature>
<evidence type="ECO:0000256" key="1">
    <source>
        <dbReference type="SAM" id="Phobius"/>
    </source>
</evidence>
<name>A0A1S0ZT45_SALER</name>
<dbReference type="EMBL" id="RNKS01000005">
    <property type="protein sequence ID" value="MGD28134.1"/>
    <property type="molecule type" value="Genomic_DNA"/>
</dbReference>
<dbReference type="EMBL" id="MLTE01000007">
    <property type="protein sequence ID" value="OHJ52198.1"/>
    <property type="molecule type" value="Genomic_DNA"/>
</dbReference>
<reference evidence="6" key="4">
    <citation type="submission" date="2018-10" db="EMBL/GenBank/DDBJ databases">
        <authorList>
            <consortium name="PulseNet: The National Subtyping Network for Foodborne Disease Surveillance"/>
            <person name="Tarr C.L."/>
            <person name="Trees E."/>
            <person name="Katz L.S."/>
            <person name="Carleton-Romer H.A."/>
            <person name="Stroika S."/>
            <person name="Kucerova Z."/>
            <person name="Roache K.F."/>
            <person name="Sabol A.L."/>
            <person name="Besser J."/>
            <person name="Gerner-Smidt P."/>
        </authorList>
    </citation>
    <scope>NUCLEOTIDE SEQUENCE [LARGE SCALE GENOMIC DNA]</scope>
    <source>
        <strain evidence="6">PNUSAS038541</strain>
        <strain evidence="7">PNUSAS052121</strain>
        <strain evidence="4">PNUSAS058450</strain>
    </source>
</reference>
<evidence type="ECO:0000313" key="8">
    <source>
        <dbReference type="EMBL" id="OHJ52198.1"/>
    </source>
</evidence>
<keyword evidence="1" id="KW-1133">Transmembrane helix</keyword>
<dbReference type="EMBL" id="RSMR01000007">
    <property type="protein sequence ID" value="MIK91859.1"/>
    <property type="molecule type" value="Genomic_DNA"/>
</dbReference>
<dbReference type="Proteomes" id="UP000320106">
    <property type="component" value="Unassembled WGS sequence"/>
</dbReference>
<evidence type="ECO:0000313" key="11">
    <source>
        <dbReference type="Proteomes" id="UP000320106"/>
    </source>
</evidence>
<dbReference type="Proteomes" id="UP000839526">
    <property type="component" value="Unassembled WGS sequence"/>
</dbReference>
<reference evidence="2 10" key="2">
    <citation type="submission" date="2018-06" db="EMBL/GenBank/DDBJ databases">
        <title>Completed Genome Sequences of 32 Strains from Various Serotypes of Salmonella enterica.</title>
        <authorList>
            <person name="Nash J.H.E."/>
            <person name="Robertson J."/>
            <person name="Bessonov K."/>
        </authorList>
    </citation>
    <scope>NUCLEOTIDE SEQUENCE [LARGE SCALE GENOMIC DNA]</scope>
    <source>
        <strain evidence="2 10">SA20021456</strain>
    </source>
</reference>
<keyword evidence="1" id="KW-0472">Membrane</keyword>
<protein>
    <recommendedName>
        <fullName evidence="12">Inner membrane protein</fullName>
    </recommendedName>
</protein>
<organism evidence="8">
    <name type="scientific">Salmonella enterica</name>
    <name type="common">Salmonella choleraesuis</name>
    <dbReference type="NCBI Taxonomy" id="28901"/>
    <lineage>
        <taxon>Bacteria</taxon>
        <taxon>Pseudomonadati</taxon>
        <taxon>Pseudomonadota</taxon>
        <taxon>Gammaproteobacteria</taxon>
        <taxon>Enterobacterales</taxon>
        <taxon>Enterobacteriaceae</taxon>
        <taxon>Salmonella</taxon>
    </lineage>
</organism>
<dbReference type="Proteomes" id="UP000839834">
    <property type="component" value="Unassembled WGS sequence"/>
</dbReference>
<dbReference type="Proteomes" id="UP000885283">
    <property type="component" value="Unassembled WGS sequence"/>
</dbReference>
<evidence type="ECO:0000313" key="4">
    <source>
        <dbReference type="EMBL" id="MGD28134.1"/>
    </source>
</evidence>
<evidence type="ECO:0000313" key="2">
    <source>
        <dbReference type="EMBL" id="AXD71314.1"/>
    </source>
</evidence>
<evidence type="ECO:0000313" key="7">
    <source>
        <dbReference type="EMBL" id="MMS77584.1"/>
    </source>
</evidence>
<dbReference type="AlphaFoldDB" id="A0A1S0ZT45"/>
<proteinExistence type="predicted"/>